<keyword evidence="3 6" id="KW-0812">Transmembrane</keyword>
<evidence type="ECO:0000313" key="8">
    <source>
        <dbReference type="Proteomes" id="UP000824250"/>
    </source>
</evidence>
<protein>
    <submittedName>
        <fullName evidence="7">YihY/virulence factor BrkB family protein</fullName>
    </submittedName>
</protein>
<evidence type="ECO:0000313" key="7">
    <source>
        <dbReference type="EMBL" id="HIR05581.1"/>
    </source>
</evidence>
<dbReference type="PANTHER" id="PTHR30213:SF0">
    <property type="entry name" value="UPF0761 MEMBRANE PROTEIN YIHY"/>
    <property type="match status" value="1"/>
</dbReference>
<keyword evidence="4 6" id="KW-1133">Transmembrane helix</keyword>
<reference evidence="7" key="1">
    <citation type="submission" date="2020-10" db="EMBL/GenBank/DDBJ databases">
        <authorList>
            <person name="Gilroy R."/>
        </authorList>
    </citation>
    <scope>NUCLEOTIDE SEQUENCE</scope>
    <source>
        <strain evidence="7">CHK180-2868</strain>
    </source>
</reference>
<accession>A0A9D1D4X0</accession>
<dbReference type="PIRSF" id="PIRSF035875">
    <property type="entry name" value="RNase_BN"/>
    <property type="match status" value="1"/>
</dbReference>
<dbReference type="AlphaFoldDB" id="A0A9D1D4X0"/>
<evidence type="ECO:0000256" key="6">
    <source>
        <dbReference type="SAM" id="Phobius"/>
    </source>
</evidence>
<dbReference type="Proteomes" id="UP000824250">
    <property type="component" value="Unassembled WGS sequence"/>
</dbReference>
<feature type="transmembrane region" description="Helical" evidence="6">
    <location>
        <begin position="178"/>
        <end position="197"/>
    </location>
</feature>
<evidence type="ECO:0000256" key="2">
    <source>
        <dbReference type="ARBA" id="ARBA00022475"/>
    </source>
</evidence>
<dbReference type="Pfam" id="PF03631">
    <property type="entry name" value="Virul_fac_BrkB"/>
    <property type="match status" value="1"/>
</dbReference>
<proteinExistence type="predicted"/>
<name>A0A9D1D4X0_9FIRM</name>
<dbReference type="NCBIfam" id="TIGR00765">
    <property type="entry name" value="yihY_not_rbn"/>
    <property type="match status" value="1"/>
</dbReference>
<evidence type="ECO:0000256" key="1">
    <source>
        <dbReference type="ARBA" id="ARBA00004651"/>
    </source>
</evidence>
<reference evidence="7" key="2">
    <citation type="journal article" date="2021" name="PeerJ">
        <title>Extensive microbial diversity within the chicken gut microbiome revealed by metagenomics and culture.</title>
        <authorList>
            <person name="Gilroy R."/>
            <person name="Ravi A."/>
            <person name="Getino M."/>
            <person name="Pursley I."/>
            <person name="Horton D.L."/>
            <person name="Alikhan N.F."/>
            <person name="Baker D."/>
            <person name="Gharbi K."/>
            <person name="Hall N."/>
            <person name="Watson M."/>
            <person name="Adriaenssens E.M."/>
            <person name="Foster-Nyarko E."/>
            <person name="Jarju S."/>
            <person name="Secka A."/>
            <person name="Antonio M."/>
            <person name="Oren A."/>
            <person name="Chaudhuri R.R."/>
            <person name="La Ragione R."/>
            <person name="Hildebrand F."/>
            <person name="Pallen M.J."/>
        </authorList>
    </citation>
    <scope>NUCLEOTIDE SEQUENCE</scope>
    <source>
        <strain evidence="7">CHK180-2868</strain>
    </source>
</reference>
<evidence type="ECO:0000256" key="3">
    <source>
        <dbReference type="ARBA" id="ARBA00022692"/>
    </source>
</evidence>
<feature type="transmembrane region" description="Helical" evidence="6">
    <location>
        <begin position="235"/>
        <end position="261"/>
    </location>
</feature>
<feature type="transmembrane region" description="Helical" evidence="6">
    <location>
        <begin position="21"/>
        <end position="52"/>
    </location>
</feature>
<sequence>MIWLILTGKQIVDKYSRDEMSVYAAQASFFIFLSAFPFLMLLLALIQIIPLVHETDLVQVIMNTFPDNLDDLVITIIANLYSDSSIALLSFSAVAALWSSSKGMLSIERGLNRAYGVTVRRGYLVRRLICTGYTILFTLMCVICLALLVFGSTLEKQLFLWIPQLSRFSFLFPPSRTLLSLGVLTIFFLAAYTVLPYKKQKIRLQLPGAAFSAIGWAAFSMAFSVYFEYFGTYTIAYGSLTAVILMMLWLYVCICILFLGAEINWRHGLYKEKAGEQLPGQHHSTADK</sequence>
<keyword evidence="5 6" id="KW-0472">Membrane</keyword>
<dbReference type="InterPro" id="IPR017039">
    <property type="entry name" value="Virul_fac_BrkB"/>
</dbReference>
<evidence type="ECO:0000256" key="4">
    <source>
        <dbReference type="ARBA" id="ARBA00022989"/>
    </source>
</evidence>
<comment type="subcellular location">
    <subcellularLocation>
        <location evidence="1">Cell membrane</location>
        <topology evidence="1">Multi-pass membrane protein</topology>
    </subcellularLocation>
</comment>
<dbReference type="PANTHER" id="PTHR30213">
    <property type="entry name" value="INNER MEMBRANE PROTEIN YHJD"/>
    <property type="match status" value="1"/>
</dbReference>
<feature type="transmembrane region" description="Helical" evidence="6">
    <location>
        <begin position="128"/>
        <end position="150"/>
    </location>
</feature>
<organism evidence="7 8">
    <name type="scientific">Candidatus Copromonas faecavium</name>
    <name type="common">nom. illeg.</name>
    <dbReference type="NCBI Taxonomy" id="2840740"/>
    <lineage>
        <taxon>Bacteria</taxon>
        <taxon>Bacillati</taxon>
        <taxon>Bacillota</taxon>
        <taxon>Clostridia</taxon>
        <taxon>Lachnospirales</taxon>
        <taxon>Lachnospiraceae</taxon>
        <taxon>Candidatus Copromonas (nom. illeg.)</taxon>
    </lineage>
</organism>
<feature type="transmembrane region" description="Helical" evidence="6">
    <location>
        <begin position="209"/>
        <end position="229"/>
    </location>
</feature>
<evidence type="ECO:0000256" key="5">
    <source>
        <dbReference type="ARBA" id="ARBA00023136"/>
    </source>
</evidence>
<comment type="caution">
    <text evidence="7">The sequence shown here is derived from an EMBL/GenBank/DDBJ whole genome shotgun (WGS) entry which is preliminary data.</text>
</comment>
<dbReference type="GO" id="GO:0005886">
    <property type="term" value="C:plasma membrane"/>
    <property type="evidence" value="ECO:0007669"/>
    <property type="project" value="UniProtKB-SubCell"/>
</dbReference>
<feature type="transmembrane region" description="Helical" evidence="6">
    <location>
        <begin position="72"/>
        <end position="98"/>
    </location>
</feature>
<gene>
    <name evidence="7" type="ORF">IAB28_06405</name>
</gene>
<dbReference type="EMBL" id="DVGC01000034">
    <property type="protein sequence ID" value="HIR05581.1"/>
    <property type="molecule type" value="Genomic_DNA"/>
</dbReference>
<keyword evidence="2" id="KW-1003">Cell membrane</keyword>